<dbReference type="PANTHER" id="PTHR14226">
    <property type="entry name" value="NEUROPATHY TARGET ESTERASE/SWISS CHEESE D.MELANOGASTER"/>
    <property type="match status" value="1"/>
</dbReference>
<keyword evidence="2 4" id="KW-0442">Lipid degradation</keyword>
<comment type="caution">
    <text evidence="6">The sequence shown here is derived from an EMBL/GenBank/DDBJ whole genome shotgun (WGS) entry which is preliminary data.</text>
</comment>
<evidence type="ECO:0000313" key="6">
    <source>
        <dbReference type="EMBL" id="OGI61285.1"/>
    </source>
</evidence>
<dbReference type="EMBL" id="MFSP01000203">
    <property type="protein sequence ID" value="OGI61285.1"/>
    <property type="molecule type" value="Genomic_DNA"/>
</dbReference>
<feature type="domain" description="PNPLA" evidence="5">
    <location>
        <begin position="12"/>
        <end position="225"/>
    </location>
</feature>
<feature type="short sequence motif" description="GXSXG" evidence="4">
    <location>
        <begin position="48"/>
        <end position="52"/>
    </location>
</feature>
<feature type="active site" description="Nucleophile" evidence="4">
    <location>
        <position position="50"/>
    </location>
</feature>
<evidence type="ECO:0000256" key="3">
    <source>
        <dbReference type="ARBA" id="ARBA00023098"/>
    </source>
</evidence>
<dbReference type="InterPro" id="IPR050301">
    <property type="entry name" value="NTE"/>
</dbReference>
<dbReference type="PANTHER" id="PTHR14226:SF57">
    <property type="entry name" value="BLR7027 PROTEIN"/>
    <property type="match status" value="1"/>
</dbReference>
<keyword evidence="1 4" id="KW-0378">Hydrolase</keyword>
<keyword evidence="3 4" id="KW-0443">Lipid metabolism</keyword>
<gene>
    <name evidence="6" type="ORF">A2W18_05040</name>
</gene>
<dbReference type="GO" id="GO:0016042">
    <property type="term" value="P:lipid catabolic process"/>
    <property type="evidence" value="ECO:0007669"/>
    <property type="project" value="UniProtKB-UniRule"/>
</dbReference>
<comment type="caution">
    <text evidence="4">Lacks conserved residue(s) required for the propagation of feature annotation.</text>
</comment>
<sequence length="383" mass="41696">MSANTKRPVVGLVMAGGGARAAYQVGVVKAIAEMLPEGSPNPFPIICGTSAGAINATALAIYARRFHTGVHRLNYVWRNFRVDRVYRSDVLGVLKTGAHWLGAFALGGLGRFNPQALLDRRPLRALLEQTLACDEIQESIDAGALRALSITCSGYDSGQSVTFYQGVDSLTSWKRARRVGAAAKITVDHLMASSAIPFVFEAVRINREYFGDGSMRQEAPVSPALHLGADRVLVIGVRQEVPATVRASAEYPTLARIAGHVLNSIFLDALEADVERLQRINKTISLIPQANLQEGATLLRPVDVLVISPSADLEQIAMKHAHALPRPIHYLFRGLGALRRGGSNLISYLLFEKEYCRALIGLGYADAMVRRKEILEFLGMKGR</sequence>
<dbReference type="PROSITE" id="PS51635">
    <property type="entry name" value="PNPLA"/>
    <property type="match status" value="1"/>
</dbReference>
<dbReference type="Pfam" id="PF01734">
    <property type="entry name" value="Patatin"/>
    <property type="match status" value="1"/>
</dbReference>
<evidence type="ECO:0000259" key="5">
    <source>
        <dbReference type="PROSITE" id="PS51635"/>
    </source>
</evidence>
<dbReference type="GO" id="GO:0016787">
    <property type="term" value="F:hydrolase activity"/>
    <property type="evidence" value="ECO:0007669"/>
    <property type="project" value="UniProtKB-UniRule"/>
</dbReference>
<protein>
    <submittedName>
        <fullName evidence="6">Patatin</fullName>
    </submittedName>
</protein>
<dbReference type="InterPro" id="IPR016035">
    <property type="entry name" value="Acyl_Trfase/lysoPLipase"/>
</dbReference>
<accession>A0A1F6UV77</accession>
<proteinExistence type="predicted"/>
<reference evidence="6 7" key="1">
    <citation type="journal article" date="2016" name="Nat. Commun.">
        <title>Thousands of microbial genomes shed light on interconnected biogeochemical processes in an aquifer system.</title>
        <authorList>
            <person name="Anantharaman K."/>
            <person name="Brown C.T."/>
            <person name="Hug L.A."/>
            <person name="Sharon I."/>
            <person name="Castelle C.J."/>
            <person name="Probst A.J."/>
            <person name="Thomas B.C."/>
            <person name="Singh A."/>
            <person name="Wilkins M.J."/>
            <person name="Karaoz U."/>
            <person name="Brodie E.L."/>
            <person name="Williams K.H."/>
            <person name="Hubbard S.S."/>
            <person name="Banfield J.F."/>
        </authorList>
    </citation>
    <scope>NUCLEOTIDE SEQUENCE [LARGE SCALE GENOMIC DNA]</scope>
</reference>
<evidence type="ECO:0000256" key="2">
    <source>
        <dbReference type="ARBA" id="ARBA00022963"/>
    </source>
</evidence>
<dbReference type="AlphaFoldDB" id="A0A1F6UV77"/>
<name>A0A1F6UV77_9PROT</name>
<feature type="active site" description="Proton acceptor" evidence="4">
    <location>
        <position position="212"/>
    </location>
</feature>
<evidence type="ECO:0000313" key="7">
    <source>
        <dbReference type="Proteomes" id="UP000179076"/>
    </source>
</evidence>
<dbReference type="SUPFAM" id="SSF52151">
    <property type="entry name" value="FabD/lysophospholipase-like"/>
    <property type="match status" value="1"/>
</dbReference>
<evidence type="ECO:0000256" key="4">
    <source>
        <dbReference type="PROSITE-ProRule" id="PRU01161"/>
    </source>
</evidence>
<organism evidence="6 7">
    <name type="scientific">Candidatus Muproteobacteria bacterium RBG_16_60_9</name>
    <dbReference type="NCBI Taxonomy" id="1817755"/>
    <lineage>
        <taxon>Bacteria</taxon>
        <taxon>Pseudomonadati</taxon>
        <taxon>Pseudomonadota</taxon>
        <taxon>Candidatus Muproteobacteria</taxon>
    </lineage>
</organism>
<dbReference type="InterPro" id="IPR002641">
    <property type="entry name" value="PNPLA_dom"/>
</dbReference>
<evidence type="ECO:0000256" key="1">
    <source>
        <dbReference type="ARBA" id="ARBA00022801"/>
    </source>
</evidence>
<dbReference type="Gene3D" id="3.40.1090.10">
    <property type="entry name" value="Cytosolic phospholipase A2 catalytic domain"/>
    <property type="match status" value="2"/>
</dbReference>
<dbReference type="Proteomes" id="UP000179076">
    <property type="component" value="Unassembled WGS sequence"/>
</dbReference>